<proteinExistence type="predicted"/>
<keyword evidence="1" id="KW-0732">Signal</keyword>
<gene>
    <name evidence="2" type="ORF">OCBIM_22015592mg</name>
</gene>
<sequence length="75" mass="8638">MASSTLTFMLFLTLATLVLLYLSNQMSVCKRDALQVLDFMCIFANNDWKSHSRKSHSRLSKVFTVIKISSSVFEW</sequence>
<feature type="signal peptide" evidence="1">
    <location>
        <begin position="1"/>
        <end position="20"/>
    </location>
</feature>
<protein>
    <submittedName>
        <fullName evidence="2">Uncharacterized protein</fullName>
    </submittedName>
</protein>
<dbReference type="AlphaFoldDB" id="A0A0L8IDG5"/>
<dbReference type="EMBL" id="KQ415946">
    <property type="protein sequence ID" value="KOF99496.1"/>
    <property type="molecule type" value="Genomic_DNA"/>
</dbReference>
<feature type="chain" id="PRO_5005584324" evidence="1">
    <location>
        <begin position="21"/>
        <end position="75"/>
    </location>
</feature>
<organism evidence="2">
    <name type="scientific">Octopus bimaculoides</name>
    <name type="common">California two-spotted octopus</name>
    <dbReference type="NCBI Taxonomy" id="37653"/>
    <lineage>
        <taxon>Eukaryota</taxon>
        <taxon>Metazoa</taxon>
        <taxon>Spiralia</taxon>
        <taxon>Lophotrochozoa</taxon>
        <taxon>Mollusca</taxon>
        <taxon>Cephalopoda</taxon>
        <taxon>Coleoidea</taxon>
        <taxon>Octopodiformes</taxon>
        <taxon>Octopoda</taxon>
        <taxon>Incirrata</taxon>
        <taxon>Octopodidae</taxon>
        <taxon>Octopus</taxon>
    </lineage>
</organism>
<name>A0A0L8IDG5_OCTBM</name>
<accession>A0A0L8IDG5</accession>
<evidence type="ECO:0000313" key="2">
    <source>
        <dbReference type="EMBL" id="KOF99496.1"/>
    </source>
</evidence>
<evidence type="ECO:0000256" key="1">
    <source>
        <dbReference type="SAM" id="SignalP"/>
    </source>
</evidence>
<reference evidence="2" key="1">
    <citation type="submission" date="2015-07" db="EMBL/GenBank/DDBJ databases">
        <title>MeaNS - Measles Nucleotide Surveillance Program.</title>
        <authorList>
            <person name="Tran T."/>
            <person name="Druce J."/>
        </authorList>
    </citation>
    <scope>NUCLEOTIDE SEQUENCE</scope>
    <source>
        <strain evidence="2">UCB-OBI-ISO-001</strain>
        <tissue evidence="2">Gonad</tissue>
    </source>
</reference>